<protein>
    <submittedName>
        <fullName evidence="1">Unnamed protein product</fullName>
    </submittedName>
</protein>
<dbReference type="Proteomes" id="UP001165064">
    <property type="component" value="Unassembled WGS sequence"/>
</dbReference>
<reference evidence="1" key="1">
    <citation type="submission" date="2023-04" db="EMBL/GenBank/DDBJ databases">
        <title>Ambrosiozyma monospora NBRC 10751.</title>
        <authorList>
            <person name="Ichikawa N."/>
            <person name="Sato H."/>
            <person name="Tonouchi N."/>
        </authorList>
    </citation>
    <scope>NUCLEOTIDE SEQUENCE</scope>
    <source>
        <strain evidence="1">NBRC 10751</strain>
    </source>
</reference>
<keyword evidence="2" id="KW-1185">Reference proteome</keyword>
<name>A0ACB5TCG4_AMBMO</name>
<evidence type="ECO:0000313" key="2">
    <source>
        <dbReference type="Proteomes" id="UP001165064"/>
    </source>
</evidence>
<proteinExistence type="predicted"/>
<dbReference type="EMBL" id="BSXS01006166">
    <property type="protein sequence ID" value="GME85158.1"/>
    <property type="molecule type" value="Genomic_DNA"/>
</dbReference>
<evidence type="ECO:0000313" key="1">
    <source>
        <dbReference type="EMBL" id="GME85158.1"/>
    </source>
</evidence>
<gene>
    <name evidence="1" type="ORF">Amon02_000742200</name>
</gene>
<organism evidence="1 2">
    <name type="scientific">Ambrosiozyma monospora</name>
    <name type="common">Yeast</name>
    <name type="synonym">Endomycopsis monosporus</name>
    <dbReference type="NCBI Taxonomy" id="43982"/>
    <lineage>
        <taxon>Eukaryota</taxon>
        <taxon>Fungi</taxon>
        <taxon>Dikarya</taxon>
        <taxon>Ascomycota</taxon>
        <taxon>Saccharomycotina</taxon>
        <taxon>Pichiomycetes</taxon>
        <taxon>Pichiales</taxon>
        <taxon>Pichiaceae</taxon>
        <taxon>Ambrosiozyma</taxon>
    </lineage>
</organism>
<sequence length="435" mass="47839">MNLPPEKYIGEIDGEAPVLEVELDDFEIARQENVANLPPLGLITNVHDFEHVAKNILPKGAWAYYSSGADDEISLRENHYAYQRIYFRPRILVNVKNIDTSTTLLGTPTSVPFYVTATALAKLGHPDGECSIARGAGKEGVIQMISTLSSCSIEEVSEAKPEGATQWFQLYVNEDRNVTKDLINRAEKAGMKAIFLTVDAPSLGNREKDRKAKEAEAPNVKLADDASMDEGSSRALSTFIDASLNWKDVKWIKEQTKLPLIIKGVQRLDDVVKAMDNGCQGVVLSNHGGRQIDTSPPPVELLAEVVPQLKAMGRLPNPDFSIFIDGGVRRAGDVLKAVAIGGHDVRVGVGIGRPFLYANSGYGEAGVRKLIQILKDEMMLTMRSLGTPTIDDLDNSFVDTRRLIGRDATDMLYNNVYMPLQTVQFANHGHNRHDV</sequence>
<accession>A0ACB5TCG4</accession>
<comment type="caution">
    <text evidence="1">The sequence shown here is derived from an EMBL/GenBank/DDBJ whole genome shotgun (WGS) entry which is preliminary data.</text>
</comment>